<evidence type="ECO:0000259" key="3">
    <source>
        <dbReference type="Pfam" id="PF13087"/>
    </source>
</evidence>
<dbReference type="FunFam" id="3.40.50.300:FF:001366">
    <property type="entry name" value="ATP binding protein, putative"/>
    <property type="match status" value="1"/>
</dbReference>
<dbReference type="AlphaFoldDB" id="A0A2I1D8Z5"/>
<dbReference type="VEuPathDB" id="FungiDB:P168DRAFT_309380"/>
<dbReference type="PANTHER" id="PTHR10887:SF341">
    <property type="entry name" value="NFX1-TYPE ZINC FINGER-CONTAINING PROTEIN 1"/>
    <property type="match status" value="1"/>
</dbReference>
<dbReference type="CDD" id="cd18808">
    <property type="entry name" value="SF1_C_Upf1"/>
    <property type="match status" value="1"/>
</dbReference>
<dbReference type="GO" id="GO:0004386">
    <property type="term" value="F:helicase activity"/>
    <property type="evidence" value="ECO:0007669"/>
    <property type="project" value="UniProtKB-KW"/>
</dbReference>
<gene>
    <name evidence="5" type="ORF">P168DRAFT_309380</name>
</gene>
<dbReference type="InterPro" id="IPR041679">
    <property type="entry name" value="DNA2/NAM7-like_C"/>
</dbReference>
<dbReference type="SUPFAM" id="SSF52540">
    <property type="entry name" value="P-loop containing nucleoside triphosphate hydrolases"/>
    <property type="match status" value="1"/>
</dbReference>
<evidence type="ECO:0000313" key="6">
    <source>
        <dbReference type="Proteomes" id="UP000234254"/>
    </source>
</evidence>
<dbReference type="GO" id="GO:0031380">
    <property type="term" value="C:nuclear RNA-directed RNA polymerase complex"/>
    <property type="evidence" value="ECO:0007669"/>
    <property type="project" value="TreeGrafter"/>
</dbReference>
<accession>A0A2I1D8Z5</accession>
<keyword evidence="1 5" id="KW-0347">Helicase</keyword>
<keyword evidence="6" id="KW-1185">Reference proteome</keyword>
<dbReference type="Gene3D" id="3.40.50.300">
    <property type="entry name" value="P-loop containing nucleotide triphosphate hydrolases"/>
    <property type="match status" value="3"/>
</dbReference>
<evidence type="ECO:0000256" key="1">
    <source>
        <dbReference type="ARBA" id="ARBA00022806"/>
    </source>
</evidence>
<keyword evidence="1 5" id="KW-0067">ATP-binding</keyword>
<keyword evidence="1 5" id="KW-0547">Nucleotide-binding</keyword>
<dbReference type="CDD" id="cd06008">
    <property type="entry name" value="NF-X1-zinc-finger"/>
    <property type="match status" value="1"/>
</dbReference>
<dbReference type="InterPro" id="IPR045055">
    <property type="entry name" value="DNA2/NAM7-like"/>
</dbReference>
<protein>
    <submittedName>
        <fullName evidence="5">DEAD box helicase</fullName>
    </submittedName>
</protein>
<evidence type="ECO:0000313" key="5">
    <source>
        <dbReference type="EMBL" id="PKY06337.1"/>
    </source>
</evidence>
<dbReference type="Pfam" id="PF25396">
    <property type="entry name" value="ZNFX1"/>
    <property type="match status" value="1"/>
</dbReference>
<dbReference type="GO" id="GO:0031048">
    <property type="term" value="P:regulatory ncRNA-mediated heterochromatin formation"/>
    <property type="evidence" value="ECO:0007669"/>
    <property type="project" value="TreeGrafter"/>
</dbReference>
<feature type="domain" description="DNA2/NAM7 helicase helicase" evidence="2">
    <location>
        <begin position="290"/>
        <end position="664"/>
    </location>
</feature>
<evidence type="ECO:0000259" key="4">
    <source>
        <dbReference type="Pfam" id="PF25396"/>
    </source>
</evidence>
<proteinExistence type="predicted"/>
<organism evidence="5 6">
    <name type="scientific">Aspergillus campestris (strain IBT 28561)</name>
    <dbReference type="NCBI Taxonomy" id="1392248"/>
    <lineage>
        <taxon>Eukaryota</taxon>
        <taxon>Fungi</taxon>
        <taxon>Dikarya</taxon>
        <taxon>Ascomycota</taxon>
        <taxon>Pezizomycotina</taxon>
        <taxon>Eurotiomycetes</taxon>
        <taxon>Eurotiomycetidae</taxon>
        <taxon>Eurotiales</taxon>
        <taxon>Aspergillaceae</taxon>
        <taxon>Aspergillus</taxon>
        <taxon>Aspergillus subgen. Circumdati</taxon>
    </lineage>
</organism>
<dbReference type="InterPro" id="IPR047187">
    <property type="entry name" value="SF1_C_Upf1"/>
</dbReference>
<dbReference type="InterPro" id="IPR041677">
    <property type="entry name" value="DNA2/NAM7_AAA_11"/>
</dbReference>
<name>A0A2I1D8Z5_ASPC2</name>
<dbReference type="PANTHER" id="PTHR10887">
    <property type="entry name" value="DNA2/NAM7 HELICASE FAMILY"/>
    <property type="match status" value="1"/>
</dbReference>
<dbReference type="InterPro" id="IPR027417">
    <property type="entry name" value="P-loop_NTPase"/>
</dbReference>
<feature type="domain" description="DNA2/NAM7 helicase-like C-terminal" evidence="3">
    <location>
        <begin position="679"/>
        <end position="862"/>
    </location>
</feature>
<dbReference type="OrthoDB" id="409395at2759"/>
<comment type="caution">
    <text evidence="5">The sequence shown here is derived from an EMBL/GenBank/DDBJ whole genome shotgun (WGS) entry which is preliminary data.</text>
</comment>
<dbReference type="RefSeq" id="XP_024694931.1">
    <property type="nucleotide sequence ID" value="XM_024839294.1"/>
</dbReference>
<feature type="domain" description="ZNFX1" evidence="4">
    <location>
        <begin position="105"/>
        <end position="209"/>
    </location>
</feature>
<dbReference type="GeneID" id="36546818"/>
<sequence length="1086" mass="121963">MEILKLTSSVPVNQDVRAYFNQTVPDSAEPWLSKPEVPSPEEVMAMNSNEDDVMLVPNKIIGSWESKEAYLKAHYELLREDSVAPLRDAVAYFREDPHMMDSPVVAIYEKVHIIGITLAKRGLAARIQFSTSRSGKKIIWEYSKRLITGSIVALSPAKDSFRNECTIAVVAARPLEGVKQEPPQIDIFFARPQDTVFDPQEEWVMVEAKTGYYESARHTMTALQKLSQSKFPLAEHICFLDPDIDTPKHIKNEGTVGDRLAADQTGDKTIGSEQKGQVLDCFPALPIEHLDLTQRKALEQILTKSLAIIQGPPGTGKTYISVVALKLLLSNMTPGDPPIVISSQTNHALDQLLRHISSFEKDYIRLGGRSSDPEIKKRTLFNVKKSRPETTIRGSVLGSASMAHKNLSRMIREHLQDFNLGSLDNPFPASFFLRHGLLTQEQCNNLAKGAKGWVRAEDDEDTDPLITWLGEKTARFEVNYNMESFGFVEDEIDLEYEQLKELEAEQGLEDDDYETLRGDYIPLREGVYGQDISSIPKATLLEFMKNQDLWSIPAKARGSVYNMMRNLAKSKILDELRRMASLYHANCRKLQIGKWEWDNNTLRHAKIIGMTATGLSKYRGLVSSLNPRVVLIEEAAEVIEAPIVSACFDSLQHLILVGDHQQLKGHCSVDELAKEPFFLDTSMFERLVTNGIGYVTLRQQRRMAPEIRRLLHPIYGTLEDHQSVQLRPKVPGMGDCRSFFFSHNWPESSDSFASKYNEKEAEMIVGFFVYLVFNGVQVNKITVLTFYNGQRKKLLRLLRSHSYLQGQYVNVVTVDSYQGEENDIVILSLVRSGTKIGFLSVENRVCVALSRARCGFYIFGNARKLRAASLLWEQVISIMRNETPEGRLGDHLPLRCIKHGNPVLIKDPSQWTKTNGGCELPCDETLDCKHKCTLLCHSFSHNMVSCMETCNRQMQCGHRCEEPCARIHDCACDCPQSSAIVPIQDYAGPEDSSGWSSNHALQRAAVEGYRVFANGGAKEHDALLSRMAPHPLPSSMPSKPQALVGGCDVLEDPRILASHGRHGWIPDGNAADMEAPRVQPNLLDDH</sequence>
<dbReference type="EMBL" id="MSFM01000003">
    <property type="protein sequence ID" value="PKY06337.1"/>
    <property type="molecule type" value="Genomic_DNA"/>
</dbReference>
<evidence type="ECO:0000259" key="2">
    <source>
        <dbReference type="Pfam" id="PF13086"/>
    </source>
</evidence>
<dbReference type="InterPro" id="IPR057373">
    <property type="entry name" value="ZNFX1"/>
</dbReference>
<keyword evidence="1 5" id="KW-0378">Hydrolase</keyword>
<reference evidence="5" key="1">
    <citation type="submission" date="2016-12" db="EMBL/GenBank/DDBJ databases">
        <title>The genomes of Aspergillus section Nigri reveals drivers in fungal speciation.</title>
        <authorList>
            <consortium name="DOE Joint Genome Institute"/>
            <person name="Vesth T.C."/>
            <person name="Nybo J."/>
            <person name="Theobald S."/>
            <person name="Brandl J."/>
            <person name="Frisvad J.C."/>
            <person name="Nielsen K.F."/>
            <person name="Lyhne E.K."/>
            <person name="Kogle M.E."/>
            <person name="Kuo A."/>
            <person name="Riley R."/>
            <person name="Clum A."/>
            <person name="Nolan M."/>
            <person name="Lipzen A."/>
            <person name="Salamov A."/>
            <person name="Henrissat B."/>
            <person name="Wiebenga A."/>
            <person name="De vries R.P."/>
            <person name="Grigoriev I.V."/>
            <person name="Mortensen U.H."/>
            <person name="Andersen M.R."/>
            <person name="Baker S.E."/>
        </authorList>
    </citation>
    <scope>NUCLEOTIDE SEQUENCE</scope>
    <source>
        <strain evidence="5">IBT 28561</strain>
    </source>
</reference>
<dbReference type="Pfam" id="PF13086">
    <property type="entry name" value="AAA_11"/>
    <property type="match status" value="1"/>
</dbReference>
<dbReference type="Pfam" id="PF13087">
    <property type="entry name" value="AAA_12"/>
    <property type="match status" value="1"/>
</dbReference>
<dbReference type="Proteomes" id="UP000234254">
    <property type="component" value="Unassembled WGS sequence"/>
</dbReference>